<dbReference type="GO" id="GO:0012505">
    <property type="term" value="C:endomembrane system"/>
    <property type="evidence" value="ECO:0007669"/>
    <property type="project" value="UniProtKB-SubCell"/>
</dbReference>
<dbReference type="HOGENOM" id="CLU_110199_0_1_2"/>
<reference evidence="8 9" key="1">
    <citation type="submission" date="2014-07" db="EMBL/GenBank/DDBJ databases">
        <title>Methanogenic archaea and the global carbon cycle.</title>
        <authorList>
            <person name="Henriksen J.R."/>
            <person name="Luke J."/>
            <person name="Reinhart S."/>
            <person name="Benedict M.N."/>
            <person name="Youngblut N.D."/>
            <person name="Metcalf M.E."/>
            <person name="Whitaker R.J."/>
            <person name="Metcalf W.W."/>
        </authorList>
    </citation>
    <scope>NUCLEOTIDE SEQUENCE [LARGE SCALE GENOMIC DNA]</scope>
    <source>
        <strain evidence="8 9">T4/M</strain>
    </source>
</reference>
<accession>A0A0E3L7U9</accession>
<protein>
    <submittedName>
        <fullName evidence="8">DUF1232 domain-containing protein</fullName>
    </submittedName>
</protein>
<dbReference type="KEGG" id="msw:MSSIT_0682"/>
<keyword evidence="4 6" id="KW-0472">Membrane</keyword>
<evidence type="ECO:0000256" key="1">
    <source>
        <dbReference type="ARBA" id="ARBA00004127"/>
    </source>
</evidence>
<gene>
    <name evidence="8" type="ORF">MSSIT_0682</name>
</gene>
<dbReference type="RefSeq" id="WP_048170087.1">
    <property type="nucleotide sequence ID" value="NZ_CP009506.1"/>
</dbReference>
<dbReference type="AlphaFoldDB" id="A0A0E3L7U9"/>
<name>A0A0E3L7U9_9EURY</name>
<evidence type="ECO:0000256" key="3">
    <source>
        <dbReference type="ARBA" id="ARBA00022989"/>
    </source>
</evidence>
<keyword evidence="3 6" id="KW-1133">Transmembrane helix</keyword>
<dbReference type="Proteomes" id="UP000033111">
    <property type="component" value="Chromosome"/>
</dbReference>
<evidence type="ECO:0000256" key="2">
    <source>
        <dbReference type="ARBA" id="ARBA00022692"/>
    </source>
</evidence>
<dbReference type="Pfam" id="PF06803">
    <property type="entry name" value="DUF1232"/>
    <property type="match status" value="1"/>
</dbReference>
<feature type="domain" description="DUF1232" evidence="7">
    <location>
        <begin position="76"/>
        <end position="111"/>
    </location>
</feature>
<feature type="region of interest" description="Disordered" evidence="5">
    <location>
        <begin position="16"/>
        <end position="40"/>
    </location>
</feature>
<dbReference type="InterPro" id="IPR010652">
    <property type="entry name" value="DUF1232"/>
</dbReference>
<evidence type="ECO:0000256" key="4">
    <source>
        <dbReference type="ARBA" id="ARBA00023136"/>
    </source>
</evidence>
<dbReference type="OrthoDB" id="134519at2157"/>
<sequence length="132" mass="15495">MAKIYNIRRKKIGSNLDQFDENPDQTSDNSTAFPEELRSTRHRRADPRKIWYYLELLFSMLIDSFNGKYPLPKKTVLVITFALLYLISPVDFSPDIFPVIGLVDDVAVLAFAFSLIKEDLEKYRAWKMSYEY</sequence>
<dbReference type="EMBL" id="CP009506">
    <property type="protein sequence ID" value="AKB27401.1"/>
    <property type="molecule type" value="Genomic_DNA"/>
</dbReference>
<proteinExistence type="predicted"/>
<dbReference type="PATRIC" id="fig|1434120.4.peg.868"/>
<comment type="subcellular location">
    <subcellularLocation>
        <location evidence="1">Endomembrane system</location>
        <topology evidence="1">Multi-pass membrane protein</topology>
    </subcellularLocation>
</comment>
<dbReference type="GeneID" id="24859457"/>
<evidence type="ECO:0000259" key="7">
    <source>
        <dbReference type="Pfam" id="PF06803"/>
    </source>
</evidence>
<keyword evidence="9" id="KW-1185">Reference proteome</keyword>
<feature type="transmembrane region" description="Helical" evidence="6">
    <location>
        <begin position="96"/>
        <end position="116"/>
    </location>
</feature>
<evidence type="ECO:0000313" key="9">
    <source>
        <dbReference type="Proteomes" id="UP000033111"/>
    </source>
</evidence>
<keyword evidence="2 6" id="KW-0812">Transmembrane</keyword>
<evidence type="ECO:0000313" key="8">
    <source>
        <dbReference type="EMBL" id="AKB27401.1"/>
    </source>
</evidence>
<organism evidence="8 9">
    <name type="scientific">Methanosarcina siciliae T4/M</name>
    <dbReference type="NCBI Taxonomy" id="1434120"/>
    <lineage>
        <taxon>Archaea</taxon>
        <taxon>Methanobacteriati</taxon>
        <taxon>Methanobacteriota</taxon>
        <taxon>Stenosarchaea group</taxon>
        <taxon>Methanomicrobia</taxon>
        <taxon>Methanosarcinales</taxon>
        <taxon>Methanosarcinaceae</taxon>
        <taxon>Methanosarcina</taxon>
    </lineage>
</organism>
<evidence type="ECO:0000256" key="5">
    <source>
        <dbReference type="SAM" id="MobiDB-lite"/>
    </source>
</evidence>
<evidence type="ECO:0000256" key="6">
    <source>
        <dbReference type="SAM" id="Phobius"/>
    </source>
</evidence>